<dbReference type="KEGG" id="dmm:dnm_099280"/>
<dbReference type="EMBL" id="CP061800">
    <property type="protein sequence ID" value="QTA93812.1"/>
    <property type="molecule type" value="Genomic_DNA"/>
</dbReference>
<dbReference type="EMBL" id="CP061800">
    <property type="protein sequence ID" value="QTA93816.1"/>
    <property type="molecule type" value="Genomic_DNA"/>
</dbReference>
<dbReference type="KEGG" id="dmm:dnm_099190"/>
<dbReference type="Proteomes" id="UP000663722">
    <property type="component" value="Chromosome"/>
</dbReference>
<evidence type="ECO:0000313" key="6">
    <source>
        <dbReference type="EMBL" id="QTA93817.1"/>
    </source>
</evidence>
<dbReference type="KEGG" id="dmm:dnm_099220"/>
<organism evidence="1 9">
    <name type="scientific">Desulfonema magnum</name>
    <dbReference type="NCBI Taxonomy" id="45655"/>
    <lineage>
        <taxon>Bacteria</taxon>
        <taxon>Pseudomonadati</taxon>
        <taxon>Thermodesulfobacteriota</taxon>
        <taxon>Desulfobacteria</taxon>
        <taxon>Desulfobacterales</taxon>
        <taxon>Desulfococcaceae</taxon>
        <taxon>Desulfonema</taxon>
    </lineage>
</organism>
<dbReference type="EMBL" id="CP061800">
    <property type="protein sequence ID" value="QTA93817.1"/>
    <property type="molecule type" value="Genomic_DNA"/>
</dbReference>
<evidence type="ECO:0000313" key="4">
    <source>
        <dbReference type="EMBL" id="QTA93815.1"/>
    </source>
</evidence>
<evidence type="ECO:0000313" key="1">
    <source>
        <dbReference type="EMBL" id="QTA93811.1"/>
    </source>
</evidence>
<keyword evidence="9" id="KW-1185">Reference proteome</keyword>
<evidence type="ECO:0000313" key="3">
    <source>
        <dbReference type="EMBL" id="QTA93814.1"/>
    </source>
</evidence>
<dbReference type="EMBL" id="CP061800">
    <property type="protein sequence ID" value="QTA93815.1"/>
    <property type="molecule type" value="Genomic_DNA"/>
</dbReference>
<dbReference type="AlphaFoldDB" id="A0A975BXZ0"/>
<gene>
    <name evidence="1" type="ORF">dnm_099190</name>
    <name evidence="2" type="ORF">dnm_099200</name>
    <name evidence="3" type="ORF">dnm_099220</name>
    <name evidence="4" type="ORF">dnm_099230</name>
    <name evidence="5" type="ORF">dnm_099240</name>
    <name evidence="6" type="ORF">dnm_099250</name>
    <name evidence="7" type="ORF">dnm_099260</name>
    <name evidence="8" type="ORF">dnm_099280</name>
</gene>
<sequence>MKAKFSFFSPVFLGDFQKRTSLRIFSVRSSAFRRCGTA</sequence>
<evidence type="ECO:0000313" key="8">
    <source>
        <dbReference type="EMBL" id="QTA93820.1"/>
    </source>
</evidence>
<proteinExistence type="predicted"/>
<dbReference type="EMBL" id="CP061800">
    <property type="protein sequence ID" value="QTA93818.1"/>
    <property type="molecule type" value="Genomic_DNA"/>
</dbReference>
<evidence type="ECO:0000313" key="9">
    <source>
        <dbReference type="Proteomes" id="UP000663722"/>
    </source>
</evidence>
<dbReference type="EMBL" id="CP061800">
    <property type="protein sequence ID" value="QTA93811.1"/>
    <property type="molecule type" value="Genomic_DNA"/>
</dbReference>
<dbReference type="EMBL" id="CP061800">
    <property type="protein sequence ID" value="QTA93814.1"/>
    <property type="molecule type" value="Genomic_DNA"/>
</dbReference>
<name>A0A975BXZ0_9BACT</name>
<reference evidence="1" key="1">
    <citation type="journal article" date="2021" name="Microb. Physiol.">
        <title>Proteogenomic Insights into the Physiology of Marine, Sulfate-Reducing, Filamentous Desulfonema limicola and Desulfonema magnum.</title>
        <authorList>
            <person name="Schnaars V."/>
            <person name="Wohlbrand L."/>
            <person name="Scheve S."/>
            <person name="Hinrichs C."/>
            <person name="Reinhardt R."/>
            <person name="Rabus R."/>
        </authorList>
    </citation>
    <scope>NUCLEOTIDE SEQUENCE</scope>
    <source>
        <strain evidence="1">4be13</strain>
    </source>
</reference>
<evidence type="ECO:0000313" key="5">
    <source>
        <dbReference type="EMBL" id="QTA93816.1"/>
    </source>
</evidence>
<evidence type="ECO:0000313" key="2">
    <source>
        <dbReference type="EMBL" id="QTA93812.1"/>
    </source>
</evidence>
<dbReference type="KEGG" id="dmm:dnm_099230"/>
<protein>
    <submittedName>
        <fullName evidence="1">Uncharacterized protein</fullName>
    </submittedName>
</protein>
<dbReference type="EMBL" id="CP061800">
    <property type="protein sequence ID" value="QTA93820.1"/>
    <property type="molecule type" value="Genomic_DNA"/>
</dbReference>
<dbReference type="KEGG" id="dmm:dnm_099250"/>
<dbReference type="KEGG" id="dmm:dnm_099240"/>
<accession>A0A975BXZ0</accession>
<dbReference type="KEGG" id="dmm:dnm_099200"/>
<evidence type="ECO:0000313" key="7">
    <source>
        <dbReference type="EMBL" id="QTA93818.1"/>
    </source>
</evidence>
<dbReference type="KEGG" id="dmm:dnm_099260"/>